<dbReference type="Proteomes" id="UP001235874">
    <property type="component" value="Chromosome"/>
</dbReference>
<name>A0AAJ6L265_9ACTN</name>
<accession>A0AAJ6L265</accession>
<dbReference type="AlphaFoldDB" id="A0AAJ6L265"/>
<reference evidence="1 2" key="1">
    <citation type="submission" date="2023-07" db="EMBL/GenBank/DDBJ databases">
        <title>Micromonospora profundi TRM 95458 converts glycerol to a new osmotic compound.</title>
        <authorList>
            <person name="Lu D."/>
        </authorList>
    </citation>
    <scope>NUCLEOTIDE SEQUENCE [LARGE SCALE GENOMIC DNA]</scope>
    <source>
        <strain evidence="1 2">TRM95458</strain>
    </source>
</reference>
<organism evidence="1 2">
    <name type="scientific">Micromonospora profundi</name>
    <dbReference type="NCBI Taxonomy" id="1420889"/>
    <lineage>
        <taxon>Bacteria</taxon>
        <taxon>Bacillati</taxon>
        <taxon>Actinomycetota</taxon>
        <taxon>Actinomycetes</taxon>
        <taxon>Micromonosporales</taxon>
        <taxon>Micromonosporaceae</taxon>
        <taxon>Micromonospora</taxon>
    </lineage>
</organism>
<gene>
    <name evidence="1" type="ORF">Q3V37_29265</name>
</gene>
<evidence type="ECO:0000313" key="2">
    <source>
        <dbReference type="Proteomes" id="UP001235874"/>
    </source>
</evidence>
<protein>
    <submittedName>
        <fullName evidence="1">HEAT repeat domain-containing protein</fullName>
    </submittedName>
</protein>
<dbReference type="EMBL" id="CP130472">
    <property type="protein sequence ID" value="WLS45405.1"/>
    <property type="molecule type" value="Genomic_DNA"/>
</dbReference>
<keyword evidence="2" id="KW-1185">Reference proteome</keyword>
<dbReference type="InterPro" id="IPR011989">
    <property type="entry name" value="ARM-like"/>
</dbReference>
<dbReference type="InterPro" id="IPR016024">
    <property type="entry name" value="ARM-type_fold"/>
</dbReference>
<proteinExistence type="predicted"/>
<dbReference type="SUPFAM" id="SSF48371">
    <property type="entry name" value="ARM repeat"/>
    <property type="match status" value="1"/>
</dbReference>
<dbReference type="KEGG" id="mprn:Q3V37_29265"/>
<evidence type="ECO:0000313" key="1">
    <source>
        <dbReference type="EMBL" id="WLS45405.1"/>
    </source>
</evidence>
<dbReference type="Gene3D" id="1.25.10.10">
    <property type="entry name" value="Leucine-rich Repeat Variant"/>
    <property type="match status" value="1"/>
</dbReference>
<sequence length="111" mass="12857">MANRFQQAMRLMRNHDAQTQEDGFHQLRPYAARHLDELITEFNNETAHGLRCWLLELIGEAHSEQALPVLVEQLHGEDESLRSWAVRGLEKLDTRPARRQIHQARATGLIP</sequence>
<dbReference type="RefSeq" id="WP_306272338.1">
    <property type="nucleotide sequence ID" value="NZ_CP130472.1"/>
</dbReference>